<sequence>MSLAVDAVILGLAGLIGMAALGHGHSHAHSSGHGHDLGHGHGGHTPGHDPGSHLSPEHGLPGHGHAAPHAPPGSPALDLLALASPRVLFSVILGFGMTGLVVPPHGLLGLLIALVGGVLFELLLIRPYWSFLLRFASRPAHTLDSAVMTRGEAVTTFNAAGQGLITLELDGQVRQVLATLTVGERDQGVRVRRGDRVLVREVQPGSGACVVSKVK</sequence>
<feature type="compositionally biased region" description="Low complexity" evidence="1">
    <location>
        <begin position="52"/>
        <end position="68"/>
    </location>
</feature>
<dbReference type="AlphaFoldDB" id="A0A1W1VFE7"/>
<keyword evidence="2" id="KW-0472">Membrane</keyword>
<gene>
    <name evidence="3" type="ORF">SAMN00790413_01441</name>
</gene>
<feature type="transmembrane region" description="Helical" evidence="2">
    <location>
        <begin position="79"/>
        <end position="100"/>
    </location>
</feature>
<evidence type="ECO:0000313" key="3">
    <source>
        <dbReference type="EMBL" id="SMB92098.1"/>
    </source>
</evidence>
<protein>
    <recommendedName>
        <fullName evidence="5">Membrane protein implicated in regulation of membrane protease activity</fullName>
    </recommendedName>
</protein>
<dbReference type="Proteomes" id="UP000192582">
    <property type="component" value="Unassembled WGS sequence"/>
</dbReference>
<keyword evidence="2" id="KW-1133">Transmembrane helix</keyword>
<feature type="region of interest" description="Disordered" evidence="1">
    <location>
        <begin position="27"/>
        <end position="69"/>
    </location>
</feature>
<name>A0A1W1VFE7_9DEIO</name>
<evidence type="ECO:0000313" key="4">
    <source>
        <dbReference type="Proteomes" id="UP000192582"/>
    </source>
</evidence>
<feature type="transmembrane region" description="Helical" evidence="2">
    <location>
        <begin position="107"/>
        <end position="129"/>
    </location>
</feature>
<evidence type="ECO:0000256" key="2">
    <source>
        <dbReference type="SAM" id="Phobius"/>
    </source>
</evidence>
<reference evidence="3 4" key="1">
    <citation type="submission" date="2017-04" db="EMBL/GenBank/DDBJ databases">
        <authorList>
            <person name="Afonso C.L."/>
            <person name="Miller P.J."/>
            <person name="Scott M.A."/>
            <person name="Spackman E."/>
            <person name="Goraichik I."/>
            <person name="Dimitrov K.M."/>
            <person name="Suarez D.L."/>
            <person name="Swayne D.E."/>
        </authorList>
    </citation>
    <scope>NUCLEOTIDE SEQUENCE [LARGE SCALE GENOMIC DNA]</scope>
    <source>
        <strain evidence="3 4">KR-140</strain>
    </source>
</reference>
<proteinExistence type="predicted"/>
<keyword evidence="2" id="KW-0812">Transmembrane</keyword>
<dbReference type="RefSeq" id="WP_084048906.1">
    <property type="nucleotide sequence ID" value="NZ_FWWU01000009.1"/>
</dbReference>
<keyword evidence="4" id="KW-1185">Reference proteome</keyword>
<dbReference type="STRING" id="695939.SAMN00790413_01441"/>
<organism evidence="3 4">
    <name type="scientific">Deinococcus hopiensis KR-140</name>
    <dbReference type="NCBI Taxonomy" id="695939"/>
    <lineage>
        <taxon>Bacteria</taxon>
        <taxon>Thermotogati</taxon>
        <taxon>Deinococcota</taxon>
        <taxon>Deinococci</taxon>
        <taxon>Deinococcales</taxon>
        <taxon>Deinococcaceae</taxon>
        <taxon>Deinococcus</taxon>
    </lineage>
</organism>
<evidence type="ECO:0008006" key="5">
    <source>
        <dbReference type="Google" id="ProtNLM"/>
    </source>
</evidence>
<evidence type="ECO:0000256" key="1">
    <source>
        <dbReference type="SAM" id="MobiDB-lite"/>
    </source>
</evidence>
<accession>A0A1W1VFE7</accession>
<dbReference type="EMBL" id="FWWU01000009">
    <property type="protein sequence ID" value="SMB92098.1"/>
    <property type="molecule type" value="Genomic_DNA"/>
</dbReference>